<organism evidence="3 4">
    <name type="scientific">Lentinula raphanica</name>
    <dbReference type="NCBI Taxonomy" id="153919"/>
    <lineage>
        <taxon>Eukaryota</taxon>
        <taxon>Fungi</taxon>
        <taxon>Dikarya</taxon>
        <taxon>Basidiomycota</taxon>
        <taxon>Agaricomycotina</taxon>
        <taxon>Agaricomycetes</taxon>
        <taxon>Agaricomycetidae</taxon>
        <taxon>Agaricales</taxon>
        <taxon>Marasmiineae</taxon>
        <taxon>Omphalotaceae</taxon>
        <taxon>Lentinula</taxon>
    </lineage>
</organism>
<feature type="region of interest" description="Disordered" evidence="1">
    <location>
        <begin position="118"/>
        <end position="182"/>
    </location>
</feature>
<sequence length="299" mass="34239">MHRSTASQALTILLIGAAIAPGIIAAPTPTLPRSFDGQGSLSGGQPDRPRVVTFWNRGVDYASVVSRHDAAVDQTEPEREHDQDGRDSTDPDNLSFPFNSEERVILEHRGVPERMKSTMNNFNFKKKKADKMAKAQEEAQKTEEAQRMEEAQRRQEEQRQEEARRKDEAQRKEQEDDQSALARLRQDSYTEILDTWYRLHDFGKSDMYEEFDRVYKTQIAQMAEDASRVMKKQLPFPNHALLNECIDLPLDIEEAKSGKVNVGRSKRQRYRDYRYPPEVPELVAPSSVIEDNGGKESEG</sequence>
<dbReference type="EMBL" id="MU806162">
    <property type="protein sequence ID" value="KAJ3838821.1"/>
    <property type="molecule type" value="Genomic_DNA"/>
</dbReference>
<evidence type="ECO:0000313" key="3">
    <source>
        <dbReference type="EMBL" id="KAJ3838821.1"/>
    </source>
</evidence>
<protein>
    <submittedName>
        <fullName evidence="3">Uncharacterized protein</fullName>
    </submittedName>
</protein>
<reference evidence="3" key="1">
    <citation type="submission" date="2022-08" db="EMBL/GenBank/DDBJ databases">
        <authorList>
            <consortium name="DOE Joint Genome Institute"/>
            <person name="Min B."/>
            <person name="Riley R."/>
            <person name="Sierra-Patev S."/>
            <person name="Naranjo-Ortiz M."/>
            <person name="Looney B."/>
            <person name="Konkel Z."/>
            <person name="Slot J.C."/>
            <person name="Sakamoto Y."/>
            <person name="Steenwyk J.L."/>
            <person name="Rokas A."/>
            <person name="Carro J."/>
            <person name="Camarero S."/>
            <person name="Ferreira P."/>
            <person name="Molpeceres G."/>
            <person name="Ruiz-Duenas F.J."/>
            <person name="Serrano A."/>
            <person name="Henrissat B."/>
            <person name="Drula E."/>
            <person name="Hughes K.W."/>
            <person name="Mata J.L."/>
            <person name="Ishikawa N.K."/>
            <person name="Vargas-Isla R."/>
            <person name="Ushijima S."/>
            <person name="Smith C.A."/>
            <person name="Ahrendt S."/>
            <person name="Andreopoulos W."/>
            <person name="He G."/>
            <person name="Labutti K."/>
            <person name="Lipzen A."/>
            <person name="Ng V."/>
            <person name="Sandor L."/>
            <person name="Barry K."/>
            <person name="Martinez A.T."/>
            <person name="Xiao Y."/>
            <person name="Gibbons J.G."/>
            <person name="Terashima K."/>
            <person name="Hibbett D.S."/>
            <person name="Grigoriev I.V."/>
        </authorList>
    </citation>
    <scope>NUCLEOTIDE SEQUENCE</scope>
    <source>
        <strain evidence="3">TFB9207</strain>
    </source>
</reference>
<keyword evidence="2" id="KW-0732">Signal</keyword>
<feature type="compositionally biased region" description="Basic and acidic residues" evidence="1">
    <location>
        <begin position="66"/>
        <end position="89"/>
    </location>
</feature>
<comment type="caution">
    <text evidence="3">The sequence shown here is derived from an EMBL/GenBank/DDBJ whole genome shotgun (WGS) entry which is preliminary data.</text>
</comment>
<evidence type="ECO:0000256" key="2">
    <source>
        <dbReference type="SAM" id="SignalP"/>
    </source>
</evidence>
<feature type="chain" id="PRO_5041296150" evidence="2">
    <location>
        <begin position="26"/>
        <end position="299"/>
    </location>
</feature>
<feature type="region of interest" description="Disordered" evidence="1">
    <location>
        <begin position="66"/>
        <end position="101"/>
    </location>
</feature>
<name>A0AA38PA28_9AGAR</name>
<proteinExistence type="predicted"/>
<evidence type="ECO:0000256" key="1">
    <source>
        <dbReference type="SAM" id="MobiDB-lite"/>
    </source>
</evidence>
<dbReference type="Proteomes" id="UP001163846">
    <property type="component" value="Unassembled WGS sequence"/>
</dbReference>
<accession>A0AA38PA28</accession>
<evidence type="ECO:0000313" key="4">
    <source>
        <dbReference type="Proteomes" id="UP001163846"/>
    </source>
</evidence>
<keyword evidence="4" id="KW-1185">Reference proteome</keyword>
<feature type="signal peptide" evidence="2">
    <location>
        <begin position="1"/>
        <end position="25"/>
    </location>
</feature>
<feature type="compositionally biased region" description="Basic and acidic residues" evidence="1">
    <location>
        <begin position="130"/>
        <end position="174"/>
    </location>
</feature>
<dbReference type="AlphaFoldDB" id="A0AA38PA28"/>
<gene>
    <name evidence="3" type="ORF">F5878DRAFT_618447</name>
</gene>